<dbReference type="EMBL" id="CM042011">
    <property type="protein sequence ID" value="KAI3767717.1"/>
    <property type="molecule type" value="Genomic_DNA"/>
</dbReference>
<organism evidence="1 2">
    <name type="scientific">Cichorium intybus</name>
    <name type="common">Chicory</name>
    <dbReference type="NCBI Taxonomy" id="13427"/>
    <lineage>
        <taxon>Eukaryota</taxon>
        <taxon>Viridiplantae</taxon>
        <taxon>Streptophyta</taxon>
        <taxon>Embryophyta</taxon>
        <taxon>Tracheophyta</taxon>
        <taxon>Spermatophyta</taxon>
        <taxon>Magnoliopsida</taxon>
        <taxon>eudicotyledons</taxon>
        <taxon>Gunneridae</taxon>
        <taxon>Pentapetalae</taxon>
        <taxon>asterids</taxon>
        <taxon>campanulids</taxon>
        <taxon>Asterales</taxon>
        <taxon>Asteraceae</taxon>
        <taxon>Cichorioideae</taxon>
        <taxon>Cichorieae</taxon>
        <taxon>Cichoriinae</taxon>
        <taxon>Cichorium</taxon>
    </lineage>
</organism>
<keyword evidence="2" id="KW-1185">Reference proteome</keyword>
<protein>
    <submittedName>
        <fullName evidence="1">Uncharacterized protein</fullName>
    </submittedName>
</protein>
<evidence type="ECO:0000313" key="1">
    <source>
        <dbReference type="EMBL" id="KAI3767717.1"/>
    </source>
</evidence>
<reference evidence="2" key="1">
    <citation type="journal article" date="2022" name="Mol. Ecol. Resour.">
        <title>The genomes of chicory, endive, great burdock and yacon provide insights into Asteraceae palaeo-polyploidization history and plant inulin production.</title>
        <authorList>
            <person name="Fan W."/>
            <person name="Wang S."/>
            <person name="Wang H."/>
            <person name="Wang A."/>
            <person name="Jiang F."/>
            <person name="Liu H."/>
            <person name="Zhao H."/>
            <person name="Xu D."/>
            <person name="Zhang Y."/>
        </authorList>
    </citation>
    <scope>NUCLEOTIDE SEQUENCE [LARGE SCALE GENOMIC DNA]</scope>
    <source>
        <strain evidence="2">cv. Punajuju</strain>
    </source>
</reference>
<accession>A0ACB9F998</accession>
<gene>
    <name evidence="1" type="ORF">L2E82_18079</name>
</gene>
<comment type="caution">
    <text evidence="1">The sequence shown here is derived from an EMBL/GenBank/DDBJ whole genome shotgun (WGS) entry which is preliminary data.</text>
</comment>
<reference evidence="1 2" key="2">
    <citation type="journal article" date="2022" name="Mol. Ecol. Resour.">
        <title>The genomes of chicory, endive, great burdock and yacon provide insights into Asteraceae paleo-polyploidization history and plant inulin production.</title>
        <authorList>
            <person name="Fan W."/>
            <person name="Wang S."/>
            <person name="Wang H."/>
            <person name="Wang A."/>
            <person name="Jiang F."/>
            <person name="Liu H."/>
            <person name="Zhao H."/>
            <person name="Xu D."/>
            <person name="Zhang Y."/>
        </authorList>
    </citation>
    <scope>NUCLEOTIDE SEQUENCE [LARGE SCALE GENOMIC DNA]</scope>
    <source>
        <strain evidence="2">cv. Punajuju</strain>
        <tissue evidence="1">Leaves</tissue>
    </source>
</reference>
<proteinExistence type="predicted"/>
<name>A0ACB9F998_CICIN</name>
<sequence>MCVFGKFQAFADDKDHKFLTIAIEEAYKAVECGDGGPFGAVVVCKDEIVVSCHNMVYKHTDPSAHAEVTAIREADGRVYRTGHIAASLRAYGPQSSYHNTAANAFMSLILLISLGNSRLVYGAKVEAAIAAGFDAFISNSLRGTGFYQKGKIEIKKADGSDAVIAEQVFENTKTNVIC</sequence>
<dbReference type="Proteomes" id="UP001055811">
    <property type="component" value="Linkage Group LG03"/>
</dbReference>
<evidence type="ECO:0000313" key="2">
    <source>
        <dbReference type="Proteomes" id="UP001055811"/>
    </source>
</evidence>